<dbReference type="GO" id="GO:0008061">
    <property type="term" value="F:chitin binding"/>
    <property type="evidence" value="ECO:0007669"/>
    <property type="project" value="InterPro"/>
</dbReference>
<dbReference type="Gene3D" id="3.10.50.10">
    <property type="match status" value="1"/>
</dbReference>
<dbReference type="Proteomes" id="UP000003751">
    <property type="component" value="Unassembled WGS sequence"/>
</dbReference>
<dbReference type="PROSITE" id="PS51910">
    <property type="entry name" value="GH18_2"/>
    <property type="match status" value="1"/>
</dbReference>
<keyword evidence="1" id="KW-0378">Hydrolase</keyword>
<feature type="region of interest" description="Disordered" evidence="3">
    <location>
        <begin position="32"/>
        <end position="60"/>
    </location>
</feature>
<evidence type="ECO:0000313" key="8">
    <source>
        <dbReference type="Proteomes" id="UP000184203"/>
    </source>
</evidence>
<dbReference type="InterPro" id="IPR017853">
    <property type="entry name" value="GH"/>
</dbReference>
<dbReference type="PROSITE" id="PS51318">
    <property type="entry name" value="TAT"/>
    <property type="match status" value="1"/>
</dbReference>
<accession>E7QQI9</accession>
<dbReference type="EMBL" id="AEMG01000004">
    <property type="protein sequence ID" value="EFW93253.1"/>
    <property type="molecule type" value="Genomic_DNA"/>
</dbReference>
<dbReference type="PATRIC" id="fig|797209.4.peg.1050"/>
<dbReference type="Proteomes" id="UP000184203">
    <property type="component" value="Unassembled WGS sequence"/>
</dbReference>
<dbReference type="SMART" id="SM00636">
    <property type="entry name" value="Glyco_18"/>
    <property type="match status" value="1"/>
</dbReference>
<dbReference type="eggNOG" id="arCOG02546">
    <property type="taxonomic scope" value="Archaea"/>
</dbReference>
<evidence type="ECO:0000259" key="4">
    <source>
        <dbReference type="PROSITE" id="PS51910"/>
    </source>
</evidence>
<dbReference type="EMBL" id="FRAN01000002">
    <property type="protein sequence ID" value="SHK49340.1"/>
    <property type="molecule type" value="Genomic_DNA"/>
</dbReference>
<name>E7QQI9_HALPU</name>
<dbReference type="SUPFAM" id="SSF54556">
    <property type="entry name" value="Chitinase insertion domain"/>
    <property type="match status" value="1"/>
</dbReference>
<dbReference type="GO" id="GO:0005975">
    <property type="term" value="P:carbohydrate metabolic process"/>
    <property type="evidence" value="ECO:0007669"/>
    <property type="project" value="InterPro"/>
</dbReference>
<dbReference type="InterPro" id="IPR001223">
    <property type="entry name" value="Glyco_hydro18_cat"/>
</dbReference>
<dbReference type="Pfam" id="PF00704">
    <property type="entry name" value="Glyco_hydro_18"/>
    <property type="match status" value="1"/>
</dbReference>
<dbReference type="InterPro" id="IPR029070">
    <property type="entry name" value="Chitinase_insertion_sf"/>
</dbReference>
<organism evidence="5 7">
    <name type="scientific">Haladaptatus paucihalophilus DX253</name>
    <dbReference type="NCBI Taxonomy" id="797209"/>
    <lineage>
        <taxon>Archaea</taxon>
        <taxon>Methanobacteriati</taxon>
        <taxon>Methanobacteriota</taxon>
        <taxon>Stenosarchaea group</taxon>
        <taxon>Halobacteria</taxon>
        <taxon>Halobacteriales</taxon>
        <taxon>Haladaptataceae</taxon>
        <taxon>Haladaptatus</taxon>
    </lineage>
</organism>
<reference evidence="5 7" key="1">
    <citation type="journal article" date="2014" name="ISME J.">
        <title>Trehalose/2-sulfotrehalose biosynthesis and glycine-betaine uptake are widely spread mechanisms for osmoadaptation in the Halobacteriales.</title>
        <authorList>
            <person name="Youssef N.H."/>
            <person name="Savage-Ashlock K.N."/>
            <person name="McCully A.L."/>
            <person name="Luedtke B."/>
            <person name="Shaw E.I."/>
            <person name="Hoff W.D."/>
            <person name="Elshahed M.S."/>
        </authorList>
    </citation>
    <scope>NUCLEOTIDE SEQUENCE [LARGE SCALE GENOMIC DNA]</scope>
    <source>
        <strain evidence="5 7">DX253</strain>
    </source>
</reference>
<evidence type="ECO:0000313" key="6">
    <source>
        <dbReference type="EMBL" id="SHK49340.1"/>
    </source>
</evidence>
<dbReference type="Gene3D" id="3.20.20.80">
    <property type="entry name" value="Glycosidases"/>
    <property type="match status" value="1"/>
</dbReference>
<dbReference type="InterPro" id="IPR011583">
    <property type="entry name" value="Chitinase_II/V-like_cat"/>
</dbReference>
<evidence type="ECO:0000256" key="1">
    <source>
        <dbReference type="ARBA" id="ARBA00022801"/>
    </source>
</evidence>
<dbReference type="AlphaFoldDB" id="E7QQI9"/>
<evidence type="ECO:0000256" key="3">
    <source>
        <dbReference type="SAM" id="MobiDB-lite"/>
    </source>
</evidence>
<dbReference type="PANTHER" id="PTHR11177:SF317">
    <property type="entry name" value="CHITINASE 12-RELATED"/>
    <property type="match status" value="1"/>
</dbReference>
<reference evidence="8" key="3">
    <citation type="submission" date="2016-11" db="EMBL/GenBank/DDBJ databases">
        <authorList>
            <person name="Varghese N."/>
            <person name="Submissions S."/>
        </authorList>
    </citation>
    <scope>NUCLEOTIDE SEQUENCE [LARGE SCALE GENOMIC DNA]</scope>
    <source>
        <strain evidence="8">DX253</strain>
    </source>
</reference>
<dbReference type="RefSeq" id="WP_007977718.1">
    <property type="nucleotide sequence ID" value="NZ_AEMG01000004.1"/>
</dbReference>
<feature type="domain" description="GH18" evidence="4">
    <location>
        <begin position="60"/>
        <end position="404"/>
    </location>
</feature>
<evidence type="ECO:0000313" key="5">
    <source>
        <dbReference type="EMBL" id="EFW93253.1"/>
    </source>
</evidence>
<proteinExistence type="predicted"/>
<dbReference type="InterPro" id="IPR001579">
    <property type="entry name" value="Glyco_hydro_18_chit_AS"/>
</dbReference>
<protein>
    <submittedName>
        <fullName evidence="5">Chitinase</fullName>
    </submittedName>
</protein>
<dbReference type="GO" id="GO:0004553">
    <property type="term" value="F:hydrolase activity, hydrolyzing O-glycosyl compounds"/>
    <property type="evidence" value="ECO:0007669"/>
    <property type="project" value="InterPro"/>
</dbReference>
<keyword evidence="2" id="KW-0326">Glycosidase</keyword>
<gene>
    <name evidence="6" type="ORF">SAMN05444342_1442</name>
    <name evidence="5" type="ORF">ZOD2009_05297</name>
</gene>
<keyword evidence="8" id="KW-1185">Reference proteome</keyword>
<dbReference type="OrthoDB" id="8638at2157"/>
<dbReference type="InterPro" id="IPR050314">
    <property type="entry name" value="Glycosyl_Hydrlase_18"/>
</dbReference>
<dbReference type="PROSITE" id="PS01095">
    <property type="entry name" value="GH18_1"/>
    <property type="match status" value="1"/>
</dbReference>
<evidence type="ECO:0000256" key="2">
    <source>
        <dbReference type="ARBA" id="ARBA00023295"/>
    </source>
</evidence>
<dbReference type="PANTHER" id="PTHR11177">
    <property type="entry name" value="CHITINASE"/>
    <property type="match status" value="1"/>
</dbReference>
<reference evidence="6" key="2">
    <citation type="submission" date="2016-11" db="EMBL/GenBank/DDBJ databases">
        <authorList>
            <person name="Jaros S."/>
            <person name="Januszkiewicz K."/>
            <person name="Wedrychowicz H."/>
        </authorList>
    </citation>
    <scope>NUCLEOTIDE SEQUENCE [LARGE SCALE GENOMIC DNA]</scope>
    <source>
        <strain evidence="6">DX253</strain>
    </source>
</reference>
<dbReference type="SUPFAM" id="SSF51445">
    <property type="entry name" value="(Trans)glycosidases"/>
    <property type="match status" value="1"/>
</dbReference>
<dbReference type="InterPro" id="IPR006311">
    <property type="entry name" value="TAT_signal"/>
</dbReference>
<dbReference type="STRING" id="797209.GCA_000376445_01173"/>
<evidence type="ECO:0000313" key="7">
    <source>
        <dbReference type="Proteomes" id="UP000003751"/>
    </source>
</evidence>
<sequence length="407" mass="46612">MMGIQNSSVGRRRYLRGAGALTTMALLGNTAEASERDHRGHRHQSRGDDQHHHHGRRPDKRIVGYYPSWAGDYTPHDVPYHKLTHLNYAFLETEANGEVKLAVTGDSAPEVLAEFEAITHERQHTSFMLSIADFGSNMSAVAASADARERFARTAVEQLRRYNFDGIDIDWEYPDGSVREDDPENFTLLLEELRSKLDGAGAADGRYYELSMAAAPIPSNIDPLEVEKIADYLDFVNVMNYNFYGSWSSATNFNAPLYAPYEDPTYWQQLLTVDNAMRYWADQPISRDKLVLGTPFYGFAFENVENENRGLFQPFDGADTKSYDDIRRLKTEPHYQYHWHHEARVPWLYSEADDVFVTYDDRHSVMEKSRYVRDNDFGGMMCWELSHDPSNTLISSIHAVLGCSHRP</sequence>